<organism evidence="1 2">
    <name type="scientific">Uncinula necator</name>
    <name type="common">Grape powdery mildew</name>
    <dbReference type="NCBI Taxonomy" id="52586"/>
    <lineage>
        <taxon>Eukaryota</taxon>
        <taxon>Fungi</taxon>
        <taxon>Dikarya</taxon>
        <taxon>Ascomycota</taxon>
        <taxon>Pezizomycotina</taxon>
        <taxon>Leotiomycetes</taxon>
        <taxon>Erysiphales</taxon>
        <taxon>Erysiphaceae</taxon>
        <taxon>Erysiphe</taxon>
    </lineage>
</organism>
<protein>
    <submittedName>
        <fullName evidence="1">Uncharacterized protein</fullName>
    </submittedName>
</protein>
<evidence type="ECO:0000313" key="2">
    <source>
        <dbReference type="Proteomes" id="UP000030854"/>
    </source>
</evidence>
<name>A0A0B1PAP5_UNCNE</name>
<dbReference type="Proteomes" id="UP000030854">
    <property type="component" value="Unassembled WGS sequence"/>
</dbReference>
<proteinExistence type="predicted"/>
<sequence>MWPSTKMAIYIYLPGLLGDCFKYDVRVVITFKAPAKSKSSPSRGAGVTAQYALYVWDSQEDSHNPSLQDSHSSLRVSIVFVSTSLSPQPFFHEAPHDWPREYRVKGSILSQRTSDESKLLVQMVRCWLDFLEVVSWIPTWLI</sequence>
<dbReference type="EMBL" id="JNVN01001083">
    <property type="protein sequence ID" value="KHJ34051.1"/>
    <property type="molecule type" value="Genomic_DNA"/>
</dbReference>
<accession>A0A0B1PAP5</accession>
<dbReference type="HOGENOM" id="CLU_151460_0_0_1"/>
<dbReference type="AlphaFoldDB" id="A0A0B1PAP5"/>
<reference evidence="1 2" key="1">
    <citation type="journal article" date="2014" name="BMC Genomics">
        <title>Adaptive genomic structural variation in the grape powdery mildew pathogen, Erysiphe necator.</title>
        <authorList>
            <person name="Jones L."/>
            <person name="Riaz S."/>
            <person name="Morales-Cruz A."/>
            <person name="Amrine K.C."/>
            <person name="McGuire B."/>
            <person name="Gubler W.D."/>
            <person name="Walker M.A."/>
            <person name="Cantu D."/>
        </authorList>
    </citation>
    <scope>NUCLEOTIDE SEQUENCE [LARGE SCALE GENOMIC DNA]</scope>
    <source>
        <strain evidence="2">c</strain>
    </source>
</reference>
<keyword evidence="2" id="KW-1185">Reference proteome</keyword>
<comment type="caution">
    <text evidence="1">The sequence shown here is derived from an EMBL/GenBank/DDBJ whole genome shotgun (WGS) entry which is preliminary data.</text>
</comment>
<evidence type="ECO:0000313" key="1">
    <source>
        <dbReference type="EMBL" id="KHJ34051.1"/>
    </source>
</evidence>
<gene>
    <name evidence="1" type="ORF">EV44_g3580</name>
</gene>